<dbReference type="OrthoDB" id="10047078at2759"/>
<dbReference type="InterPro" id="IPR000277">
    <property type="entry name" value="Cys/Met-Metab_PyrdxlP-dep_enz"/>
</dbReference>
<dbReference type="Gene3D" id="3.90.1150.10">
    <property type="entry name" value="Aspartate Aminotransferase, domain 1"/>
    <property type="match status" value="1"/>
</dbReference>
<dbReference type="Proteomes" id="UP000293360">
    <property type="component" value="Unassembled WGS sequence"/>
</dbReference>
<evidence type="ECO:0000313" key="4">
    <source>
        <dbReference type="EMBL" id="RYP04185.1"/>
    </source>
</evidence>
<evidence type="ECO:0000313" key="5">
    <source>
        <dbReference type="Proteomes" id="UP000293360"/>
    </source>
</evidence>
<gene>
    <name evidence="4" type="ORF">DL764_004619</name>
</gene>
<dbReference type="Gene3D" id="3.40.640.10">
    <property type="entry name" value="Type I PLP-dependent aspartate aminotransferase-like (Major domain)"/>
    <property type="match status" value="1"/>
</dbReference>
<dbReference type="GO" id="GO:0019346">
    <property type="term" value="P:transsulfuration"/>
    <property type="evidence" value="ECO:0007669"/>
    <property type="project" value="InterPro"/>
</dbReference>
<comment type="caution">
    <text evidence="4">The sequence shown here is derived from an EMBL/GenBank/DDBJ whole genome shotgun (WGS) entry which is preliminary data.</text>
</comment>
<dbReference type="PANTHER" id="PTHR42699:SF1">
    <property type="entry name" value="CYSTATHIONINE GAMMA-SYNTHASE-RELATED"/>
    <property type="match status" value="1"/>
</dbReference>
<dbReference type="GO" id="GO:0030170">
    <property type="term" value="F:pyridoxal phosphate binding"/>
    <property type="evidence" value="ECO:0007669"/>
    <property type="project" value="InterPro"/>
</dbReference>
<protein>
    <recommendedName>
        <fullName evidence="6">Cystathionine gamma-synthase</fullName>
    </recommendedName>
</protein>
<sequence>MSKKITTSFGEAVPPAPRHAVTVHMGEEWENVEKFANDSASVVAKFKNTYPRARPHRDIAQQLSEAVLEHVGGQSMACYLFPSIQSARQCIEYGTSSKRDNGIDRRPLAAAEITIRAFVAKDPFLAVVFPSDKRPVVAGFWSTPGVGVSSRFAEANLGHMDQMREVPVTDVEIDRSRYDGLAHQTLRERILSYLARASLDPGRRVSPADIYLYQSGMASIFKPHMYMVNRYQGTSILFGMAFMDTITALEQFGPNSMFFGLGTDQELDELESYLQDSRAEGQKVQAIWVEFPANPLLVSPDITRLRELATEYDVVLGIDDTIGSWSNIDVLSVADVLVTSITKSFNGYADAIGGTAILNSASPKYHELKAIFDAQYVPELYLYDAVAIERNSRDYLARTSKLNSNASAVVQYLQSCAEDPNSAIRQIHYPSVNPSGVHYKRFMRPATPDFTPGYGCVFSVELHDLTTTRTFYDNLNIHKSVHLGAPSTLAFAYTMCTYGKRLDWAAQYGLKPTQIRVSVGLEDTDKLLDEFRIAVEAANKATKIGGQ</sequence>
<dbReference type="InterPro" id="IPR015421">
    <property type="entry name" value="PyrdxlP-dep_Trfase_major"/>
</dbReference>
<dbReference type="AlphaFoldDB" id="A0A4Q4TC19"/>
<evidence type="ECO:0000256" key="2">
    <source>
        <dbReference type="ARBA" id="ARBA00022898"/>
    </source>
</evidence>
<dbReference type="Pfam" id="PF01053">
    <property type="entry name" value="Cys_Met_Meta_PP"/>
    <property type="match status" value="1"/>
</dbReference>
<organism evidence="4 5">
    <name type="scientific">Monosporascus ibericus</name>
    <dbReference type="NCBI Taxonomy" id="155417"/>
    <lineage>
        <taxon>Eukaryota</taxon>
        <taxon>Fungi</taxon>
        <taxon>Dikarya</taxon>
        <taxon>Ascomycota</taxon>
        <taxon>Pezizomycotina</taxon>
        <taxon>Sordariomycetes</taxon>
        <taxon>Xylariomycetidae</taxon>
        <taxon>Xylariales</taxon>
        <taxon>Xylariales incertae sedis</taxon>
        <taxon>Monosporascus</taxon>
    </lineage>
</organism>
<dbReference type="GO" id="GO:0003962">
    <property type="term" value="F:cystathionine gamma-synthase activity"/>
    <property type="evidence" value="ECO:0007669"/>
    <property type="project" value="TreeGrafter"/>
</dbReference>
<dbReference type="PANTHER" id="PTHR42699">
    <property type="match status" value="1"/>
</dbReference>
<dbReference type="InterPro" id="IPR051750">
    <property type="entry name" value="Trans-sulfuration_enzymes"/>
</dbReference>
<dbReference type="InterPro" id="IPR015424">
    <property type="entry name" value="PyrdxlP-dep_Trfase"/>
</dbReference>
<dbReference type="EMBL" id="QJNU01000222">
    <property type="protein sequence ID" value="RYP04185.1"/>
    <property type="molecule type" value="Genomic_DNA"/>
</dbReference>
<keyword evidence="5" id="KW-1185">Reference proteome</keyword>
<evidence type="ECO:0000256" key="3">
    <source>
        <dbReference type="RuleBase" id="RU362118"/>
    </source>
</evidence>
<proteinExistence type="inferred from homology"/>
<dbReference type="SUPFAM" id="SSF53383">
    <property type="entry name" value="PLP-dependent transferases"/>
    <property type="match status" value="1"/>
</dbReference>
<keyword evidence="2 3" id="KW-0663">Pyridoxal phosphate</keyword>
<name>A0A4Q4TC19_9PEZI</name>
<comment type="cofactor">
    <cofactor evidence="1 3">
        <name>pyridoxal 5'-phosphate</name>
        <dbReference type="ChEBI" id="CHEBI:597326"/>
    </cofactor>
</comment>
<reference evidence="4 5" key="1">
    <citation type="submission" date="2018-06" db="EMBL/GenBank/DDBJ databases">
        <title>Complete Genomes of Monosporascus.</title>
        <authorList>
            <person name="Robinson A.J."/>
            <person name="Natvig D.O."/>
        </authorList>
    </citation>
    <scope>NUCLEOTIDE SEQUENCE [LARGE SCALE GENOMIC DNA]</scope>
    <source>
        <strain evidence="4 5">CBS 110550</strain>
    </source>
</reference>
<dbReference type="STRING" id="155417.A0A4Q4TC19"/>
<dbReference type="InterPro" id="IPR015422">
    <property type="entry name" value="PyrdxlP-dep_Trfase_small"/>
</dbReference>
<evidence type="ECO:0000256" key="1">
    <source>
        <dbReference type="ARBA" id="ARBA00001933"/>
    </source>
</evidence>
<evidence type="ECO:0008006" key="6">
    <source>
        <dbReference type="Google" id="ProtNLM"/>
    </source>
</evidence>
<comment type="similarity">
    <text evidence="3">Belongs to the trans-sulfuration enzymes family.</text>
</comment>
<accession>A0A4Q4TC19</accession>